<accession>A0ABT3GMP6</accession>
<sequence length="157" mass="16672">MAALVVAGGLVVSRCGQERLKEAGIDPGGLPARGREAVLPAKSEERLPSKKRAESAAALAKIKFSLDEIRPDGLRGPDDGLVTVSYEFCAPNDEATLAEVRRIAPGVAIHVGSKGRIGCGDDQALCIGSTHGPDWREELMGLAELGYVVEIRECFFE</sequence>
<proteinExistence type="predicted"/>
<name>A0ABT3GMP6_9BACT</name>
<keyword evidence="2" id="KW-1185">Reference proteome</keyword>
<organism evidence="1 2">
    <name type="scientific">Luteolibacter arcticus</name>
    <dbReference type="NCBI Taxonomy" id="1581411"/>
    <lineage>
        <taxon>Bacteria</taxon>
        <taxon>Pseudomonadati</taxon>
        <taxon>Verrucomicrobiota</taxon>
        <taxon>Verrucomicrobiia</taxon>
        <taxon>Verrucomicrobiales</taxon>
        <taxon>Verrucomicrobiaceae</taxon>
        <taxon>Luteolibacter</taxon>
    </lineage>
</organism>
<dbReference type="Proteomes" id="UP001320876">
    <property type="component" value="Unassembled WGS sequence"/>
</dbReference>
<evidence type="ECO:0000313" key="1">
    <source>
        <dbReference type="EMBL" id="MCW1924794.1"/>
    </source>
</evidence>
<comment type="caution">
    <text evidence="1">The sequence shown here is derived from an EMBL/GenBank/DDBJ whole genome shotgun (WGS) entry which is preliminary data.</text>
</comment>
<protein>
    <submittedName>
        <fullName evidence="1">Uncharacterized protein</fullName>
    </submittedName>
</protein>
<reference evidence="1 2" key="1">
    <citation type="submission" date="2022-10" db="EMBL/GenBank/DDBJ databases">
        <title>Luteolibacter arcticus strain CCTCC AB 2014275, whole genome shotgun sequencing project.</title>
        <authorList>
            <person name="Zhao G."/>
            <person name="Shen L."/>
        </authorList>
    </citation>
    <scope>NUCLEOTIDE SEQUENCE [LARGE SCALE GENOMIC DNA]</scope>
    <source>
        <strain evidence="1 2">CCTCC AB 2014275</strain>
    </source>
</reference>
<dbReference type="RefSeq" id="WP_264488903.1">
    <property type="nucleotide sequence ID" value="NZ_JAPDDT010000010.1"/>
</dbReference>
<gene>
    <name evidence="1" type="ORF">OKA05_19680</name>
</gene>
<dbReference type="EMBL" id="JAPDDT010000010">
    <property type="protein sequence ID" value="MCW1924794.1"/>
    <property type="molecule type" value="Genomic_DNA"/>
</dbReference>
<evidence type="ECO:0000313" key="2">
    <source>
        <dbReference type="Proteomes" id="UP001320876"/>
    </source>
</evidence>